<protein>
    <recommendedName>
        <fullName evidence="11">Glycosyltransferase RgtA/B/C/D-like domain-containing protein</fullName>
    </recommendedName>
</protein>
<keyword evidence="2" id="KW-1003">Cell membrane</keyword>
<dbReference type="OrthoDB" id="5318634at2"/>
<sequence length="490" mass="51819">MSAVVSPRVHRTPIRPPRPAVAAVVTGSAAAVLAAGGSQVPSYWADEIASVQAARLTPVALWGFIQHKDGVHALYDALLHVWVLVAGDSPFATRLLSALAVGLAAAGVVAVGAVCGRLKVGVWAGVIFALLPRTTFMGAEARSYALATAIVVWGVVALVVASRRRTTWWWALYAALVAVGAYLFLDTLLMCLVHLVFVVAERRGMLRRWLLAVAGAVVATAPLLALASRQRAQIAWISAEGAVTPWMLFVEPWFESSLPAAVLALVLLVMATARWRTIVARTGTSLVILGLAWAFVPSAALWAADAMAGPLYLARYLSFAAPGMALLLAVAITGLPWHRSGLAAAAVLAIVCAPTYLAQRTPYAKGGGSDLAQLAGYIHDHASPGDAVFLANDGPFTLRPRLAIDGYPGSFRGLDDVAFVRSGMSTGVFTDVTRAPGDIDWTDVRTVWVATDIADDDEGIARTLTQAGFAPDAPHALHRTTVTEYSRRPR</sequence>
<dbReference type="PANTHER" id="PTHR33908">
    <property type="entry name" value="MANNOSYLTRANSFERASE YKCB-RELATED"/>
    <property type="match status" value="1"/>
</dbReference>
<keyword evidence="7 8" id="KW-0472">Membrane</keyword>
<feature type="transmembrane region" description="Helical" evidence="8">
    <location>
        <begin position="143"/>
        <end position="162"/>
    </location>
</feature>
<keyword evidence="4" id="KW-0808">Transferase</keyword>
<evidence type="ECO:0000256" key="6">
    <source>
        <dbReference type="ARBA" id="ARBA00022989"/>
    </source>
</evidence>
<evidence type="ECO:0000256" key="2">
    <source>
        <dbReference type="ARBA" id="ARBA00022475"/>
    </source>
</evidence>
<evidence type="ECO:0000256" key="3">
    <source>
        <dbReference type="ARBA" id="ARBA00022676"/>
    </source>
</evidence>
<evidence type="ECO:0000256" key="1">
    <source>
        <dbReference type="ARBA" id="ARBA00004651"/>
    </source>
</evidence>
<keyword evidence="6 8" id="KW-1133">Transmembrane helix</keyword>
<dbReference type="AlphaFoldDB" id="A0A4P6EGC6"/>
<accession>A0A4P6EGC6</accession>
<feature type="transmembrane region" description="Helical" evidence="8">
    <location>
        <begin position="316"/>
        <end position="335"/>
    </location>
</feature>
<dbReference type="GO" id="GO:0010041">
    <property type="term" value="P:response to iron(III) ion"/>
    <property type="evidence" value="ECO:0007669"/>
    <property type="project" value="TreeGrafter"/>
</dbReference>
<comment type="subcellular location">
    <subcellularLocation>
        <location evidence="1">Cell membrane</location>
        <topology evidence="1">Multi-pass membrane protein</topology>
    </subcellularLocation>
</comment>
<evidence type="ECO:0008006" key="11">
    <source>
        <dbReference type="Google" id="ProtNLM"/>
    </source>
</evidence>
<keyword evidence="3" id="KW-0328">Glycosyltransferase</keyword>
<evidence type="ECO:0000256" key="8">
    <source>
        <dbReference type="SAM" id="Phobius"/>
    </source>
</evidence>
<evidence type="ECO:0000256" key="4">
    <source>
        <dbReference type="ARBA" id="ARBA00022679"/>
    </source>
</evidence>
<dbReference type="GO" id="GO:0005886">
    <property type="term" value="C:plasma membrane"/>
    <property type="evidence" value="ECO:0007669"/>
    <property type="project" value="UniProtKB-SubCell"/>
</dbReference>
<dbReference type="GO" id="GO:0016763">
    <property type="term" value="F:pentosyltransferase activity"/>
    <property type="evidence" value="ECO:0007669"/>
    <property type="project" value="TreeGrafter"/>
</dbReference>
<keyword evidence="5 8" id="KW-0812">Transmembrane</keyword>
<feature type="transmembrane region" description="Helical" evidence="8">
    <location>
        <begin position="285"/>
        <end position="304"/>
    </location>
</feature>
<dbReference type="EMBL" id="CP035494">
    <property type="protein sequence ID" value="QAY61490.1"/>
    <property type="molecule type" value="Genomic_DNA"/>
</dbReference>
<evidence type="ECO:0000313" key="10">
    <source>
        <dbReference type="Proteomes" id="UP000293995"/>
    </source>
</evidence>
<evidence type="ECO:0000256" key="7">
    <source>
        <dbReference type="ARBA" id="ARBA00023136"/>
    </source>
</evidence>
<dbReference type="PANTHER" id="PTHR33908:SF3">
    <property type="entry name" value="UNDECAPRENYL PHOSPHATE-ALPHA-4-AMINO-4-DEOXY-L-ARABINOSE ARABINOSYL TRANSFERASE"/>
    <property type="match status" value="1"/>
</dbReference>
<dbReference type="GO" id="GO:0009103">
    <property type="term" value="P:lipopolysaccharide biosynthetic process"/>
    <property type="evidence" value="ECO:0007669"/>
    <property type="project" value="UniProtKB-ARBA"/>
</dbReference>
<feature type="transmembrane region" description="Helical" evidence="8">
    <location>
        <begin position="20"/>
        <end position="37"/>
    </location>
</feature>
<gene>
    <name evidence="9" type="ORF">ET475_16995</name>
</gene>
<keyword evidence="10" id="KW-1185">Reference proteome</keyword>
<organism evidence="9 10">
    <name type="scientific">Microbacterium protaetiae</name>
    <dbReference type="NCBI Taxonomy" id="2509458"/>
    <lineage>
        <taxon>Bacteria</taxon>
        <taxon>Bacillati</taxon>
        <taxon>Actinomycetota</taxon>
        <taxon>Actinomycetes</taxon>
        <taxon>Micrococcales</taxon>
        <taxon>Microbacteriaceae</taxon>
        <taxon>Microbacterium</taxon>
    </lineage>
</organism>
<name>A0A4P6EGC6_9MICO</name>
<dbReference type="Proteomes" id="UP000293995">
    <property type="component" value="Chromosome"/>
</dbReference>
<feature type="transmembrane region" description="Helical" evidence="8">
    <location>
        <begin position="168"/>
        <end position="197"/>
    </location>
</feature>
<proteinExistence type="predicted"/>
<evidence type="ECO:0000256" key="5">
    <source>
        <dbReference type="ARBA" id="ARBA00022692"/>
    </source>
</evidence>
<reference evidence="9 10" key="1">
    <citation type="submission" date="2019-01" db="EMBL/GenBank/DDBJ databases">
        <title>Genome sequencing of strain DFW100M-13.</title>
        <authorList>
            <person name="Heo J."/>
            <person name="Kim S.-J."/>
            <person name="Kim J.-S."/>
            <person name="Hong S.-B."/>
            <person name="Kwon S.-W."/>
        </authorList>
    </citation>
    <scope>NUCLEOTIDE SEQUENCE [LARGE SCALE GENOMIC DNA]</scope>
    <source>
        <strain evidence="9 10">DFW100M-13</strain>
    </source>
</reference>
<dbReference type="KEGG" id="mprt:ET475_16995"/>
<dbReference type="InterPro" id="IPR050297">
    <property type="entry name" value="LipidA_mod_glycosyltrf_83"/>
</dbReference>
<dbReference type="RefSeq" id="WP_129393032.1">
    <property type="nucleotide sequence ID" value="NZ_CP035494.1"/>
</dbReference>
<evidence type="ECO:0000313" key="9">
    <source>
        <dbReference type="EMBL" id="QAY61490.1"/>
    </source>
</evidence>
<feature type="transmembrane region" description="Helical" evidence="8">
    <location>
        <begin position="209"/>
        <end position="227"/>
    </location>
</feature>
<feature type="transmembrane region" description="Helical" evidence="8">
    <location>
        <begin position="342"/>
        <end position="359"/>
    </location>
</feature>
<feature type="transmembrane region" description="Helical" evidence="8">
    <location>
        <begin position="98"/>
        <end position="131"/>
    </location>
</feature>